<evidence type="ECO:0000256" key="2">
    <source>
        <dbReference type="ARBA" id="ARBA00022722"/>
    </source>
</evidence>
<dbReference type="GO" id="GO:0004526">
    <property type="term" value="F:ribonuclease P activity"/>
    <property type="evidence" value="ECO:0007669"/>
    <property type="project" value="UniProtKB-UniRule"/>
</dbReference>
<name>A0A1G1WHY5_9BACT</name>
<reference evidence="8 9" key="1">
    <citation type="journal article" date="2016" name="Nat. Commun.">
        <title>Thousands of microbial genomes shed light on interconnected biogeochemical processes in an aquifer system.</title>
        <authorList>
            <person name="Anantharaman K."/>
            <person name="Brown C.T."/>
            <person name="Hug L.A."/>
            <person name="Sharon I."/>
            <person name="Castelle C.J."/>
            <person name="Probst A.J."/>
            <person name="Thomas B.C."/>
            <person name="Singh A."/>
            <person name="Wilkins M.J."/>
            <person name="Karaoz U."/>
            <person name="Brodie E.L."/>
            <person name="Williams K.H."/>
            <person name="Hubbard S.S."/>
            <person name="Banfield J.F."/>
        </authorList>
    </citation>
    <scope>NUCLEOTIDE SEQUENCE [LARGE SCALE GENOMIC DNA]</scope>
</reference>
<evidence type="ECO:0000256" key="5">
    <source>
        <dbReference type="ARBA" id="ARBA00022884"/>
    </source>
</evidence>
<evidence type="ECO:0000313" key="8">
    <source>
        <dbReference type="EMBL" id="OGY27264.1"/>
    </source>
</evidence>
<dbReference type="EC" id="3.1.26.5" evidence="6 7"/>
<protein>
    <recommendedName>
        <fullName evidence="6 7">Ribonuclease P protein component</fullName>
        <shortName evidence="6">RNase P protein</shortName>
        <shortName evidence="6">RNaseP protein</shortName>
        <ecNumber evidence="6 7">3.1.26.5</ecNumber>
    </recommendedName>
    <alternativeName>
        <fullName evidence="6">Protein C5</fullName>
    </alternativeName>
</protein>
<organism evidence="8 9">
    <name type="scientific">Candidatus Woykebacteria bacterium RBG_19FT_COMBO_43_10</name>
    <dbReference type="NCBI Taxonomy" id="1802598"/>
    <lineage>
        <taxon>Bacteria</taxon>
        <taxon>Candidatus Woykeibacteriota</taxon>
    </lineage>
</organism>
<dbReference type="Gene3D" id="3.30.230.10">
    <property type="match status" value="1"/>
</dbReference>
<keyword evidence="3 6" id="KW-0255">Endonuclease</keyword>
<dbReference type="Pfam" id="PF00825">
    <property type="entry name" value="Ribonuclease_P"/>
    <property type="match status" value="1"/>
</dbReference>
<evidence type="ECO:0000256" key="4">
    <source>
        <dbReference type="ARBA" id="ARBA00022801"/>
    </source>
</evidence>
<dbReference type="HAMAP" id="MF_00227">
    <property type="entry name" value="RNase_P"/>
    <property type="match status" value="1"/>
</dbReference>
<dbReference type="InterPro" id="IPR014721">
    <property type="entry name" value="Ribsml_uS5_D2-typ_fold_subgr"/>
</dbReference>
<dbReference type="InterPro" id="IPR000100">
    <property type="entry name" value="RNase_P"/>
</dbReference>
<keyword evidence="2 6" id="KW-0540">Nuclease</keyword>
<dbReference type="PANTHER" id="PTHR33992">
    <property type="entry name" value="RIBONUCLEASE P PROTEIN COMPONENT"/>
    <property type="match status" value="1"/>
</dbReference>
<dbReference type="SUPFAM" id="SSF54211">
    <property type="entry name" value="Ribosomal protein S5 domain 2-like"/>
    <property type="match status" value="1"/>
</dbReference>
<dbReference type="PANTHER" id="PTHR33992:SF1">
    <property type="entry name" value="RIBONUCLEASE P PROTEIN COMPONENT"/>
    <property type="match status" value="1"/>
</dbReference>
<dbReference type="NCBIfam" id="TIGR00188">
    <property type="entry name" value="rnpA"/>
    <property type="match status" value="1"/>
</dbReference>
<evidence type="ECO:0000256" key="7">
    <source>
        <dbReference type="NCBIfam" id="TIGR00188"/>
    </source>
</evidence>
<dbReference type="InterPro" id="IPR020568">
    <property type="entry name" value="Ribosomal_Su5_D2-typ_SF"/>
</dbReference>
<evidence type="ECO:0000313" key="9">
    <source>
        <dbReference type="Proteomes" id="UP000176645"/>
    </source>
</evidence>
<proteinExistence type="inferred from homology"/>
<evidence type="ECO:0000256" key="6">
    <source>
        <dbReference type="HAMAP-Rule" id="MF_00227"/>
    </source>
</evidence>
<dbReference type="GO" id="GO:0030677">
    <property type="term" value="C:ribonuclease P complex"/>
    <property type="evidence" value="ECO:0007669"/>
    <property type="project" value="TreeGrafter"/>
</dbReference>
<dbReference type="GO" id="GO:0000049">
    <property type="term" value="F:tRNA binding"/>
    <property type="evidence" value="ECO:0007669"/>
    <property type="project" value="UniProtKB-UniRule"/>
</dbReference>
<comment type="subunit">
    <text evidence="6">Consists of a catalytic RNA component (M1 or rnpB) and a protein subunit.</text>
</comment>
<dbReference type="GO" id="GO:0042781">
    <property type="term" value="F:3'-tRNA processing endoribonuclease activity"/>
    <property type="evidence" value="ECO:0007669"/>
    <property type="project" value="TreeGrafter"/>
</dbReference>
<dbReference type="AlphaFoldDB" id="A0A1G1WHY5"/>
<accession>A0A1G1WHY5</accession>
<evidence type="ECO:0000256" key="3">
    <source>
        <dbReference type="ARBA" id="ARBA00022759"/>
    </source>
</evidence>
<dbReference type="Proteomes" id="UP000176645">
    <property type="component" value="Unassembled WGS sequence"/>
</dbReference>
<comment type="function">
    <text evidence="6">RNaseP catalyzes the removal of the 5'-leader sequence from pre-tRNA to produce the mature 5'-terminus. It can also cleave other RNA substrates such as 4.5S RNA. The protein component plays an auxiliary but essential role in vivo by binding to the 5'-leader sequence and broadening the substrate specificity of the ribozyme.</text>
</comment>
<dbReference type="EMBL" id="MHCU01000043">
    <property type="protein sequence ID" value="OGY27264.1"/>
    <property type="molecule type" value="Genomic_DNA"/>
</dbReference>
<dbReference type="GO" id="GO:0001682">
    <property type="term" value="P:tRNA 5'-leader removal"/>
    <property type="evidence" value="ECO:0007669"/>
    <property type="project" value="UniProtKB-UniRule"/>
</dbReference>
<evidence type="ECO:0000256" key="1">
    <source>
        <dbReference type="ARBA" id="ARBA00022694"/>
    </source>
</evidence>
<gene>
    <name evidence="6" type="primary">rnpA</name>
    <name evidence="8" type="ORF">A2Z42_00175</name>
</gene>
<comment type="catalytic activity">
    <reaction evidence="6">
        <text>Endonucleolytic cleavage of RNA, removing 5'-extranucleotides from tRNA precursor.</text>
        <dbReference type="EC" id="3.1.26.5"/>
    </reaction>
</comment>
<comment type="similarity">
    <text evidence="6">Belongs to the RnpA family.</text>
</comment>
<keyword evidence="5 6" id="KW-0694">RNA-binding</keyword>
<keyword evidence="4 6" id="KW-0378">Hydrolase</keyword>
<sequence length="115" mass="13290">MLPKKFRLKINKAGSEKWPNKKFIYTPLFKFIYRYDEKALETPKVGFIVSGKIGKAVQRNRARRILTEVVRKKIKEFPPQIEVVIIGNKGLDKAAHEEISDQVNKILSKINIPAK</sequence>
<keyword evidence="1 6" id="KW-0819">tRNA processing</keyword>
<comment type="caution">
    <text evidence="8">The sequence shown here is derived from an EMBL/GenBank/DDBJ whole genome shotgun (WGS) entry which is preliminary data.</text>
</comment>